<dbReference type="InterPro" id="IPR029151">
    <property type="entry name" value="Sensor-like_sf"/>
</dbReference>
<evidence type="ECO:0000256" key="12">
    <source>
        <dbReference type="ARBA" id="ARBA00023012"/>
    </source>
</evidence>
<evidence type="ECO:0000256" key="4">
    <source>
        <dbReference type="ARBA" id="ARBA00022475"/>
    </source>
</evidence>
<keyword evidence="12" id="KW-0902">Two-component regulatory system</keyword>
<keyword evidence="10" id="KW-0067">ATP-binding</keyword>
<dbReference type="GO" id="GO:0006355">
    <property type="term" value="P:regulation of DNA-templated transcription"/>
    <property type="evidence" value="ECO:0007669"/>
    <property type="project" value="InterPro"/>
</dbReference>
<dbReference type="GO" id="GO:0005524">
    <property type="term" value="F:ATP binding"/>
    <property type="evidence" value="ECO:0007669"/>
    <property type="project" value="UniProtKB-KW"/>
</dbReference>
<keyword evidence="5" id="KW-0597">Phosphoprotein</keyword>
<keyword evidence="13 14" id="KW-0472">Membrane</keyword>
<dbReference type="SUPFAM" id="SSF55785">
    <property type="entry name" value="PYP-like sensor domain (PAS domain)"/>
    <property type="match status" value="1"/>
</dbReference>
<keyword evidence="4" id="KW-1003">Cell membrane</keyword>
<keyword evidence="6 16" id="KW-0808">Transferase</keyword>
<proteinExistence type="predicted"/>
<evidence type="ECO:0000256" key="3">
    <source>
        <dbReference type="ARBA" id="ARBA00012438"/>
    </source>
</evidence>
<evidence type="ECO:0000256" key="14">
    <source>
        <dbReference type="SAM" id="Phobius"/>
    </source>
</evidence>
<dbReference type="InterPro" id="IPR036890">
    <property type="entry name" value="HATPase_C_sf"/>
</dbReference>
<dbReference type="Pfam" id="PF00989">
    <property type="entry name" value="PAS"/>
    <property type="match status" value="1"/>
</dbReference>
<evidence type="ECO:0000256" key="2">
    <source>
        <dbReference type="ARBA" id="ARBA00004651"/>
    </source>
</evidence>
<dbReference type="Gene3D" id="3.30.450.20">
    <property type="entry name" value="PAS domain"/>
    <property type="match status" value="2"/>
</dbReference>
<comment type="catalytic activity">
    <reaction evidence="1">
        <text>ATP + protein L-histidine = ADP + protein N-phospho-L-histidine.</text>
        <dbReference type="EC" id="2.7.13.3"/>
    </reaction>
</comment>
<dbReference type="EC" id="2.7.13.3" evidence="3"/>
<organism evidence="16 17">
    <name type="scientific">Lysinibacillus capsici</name>
    <dbReference type="NCBI Taxonomy" id="2115968"/>
    <lineage>
        <taxon>Bacteria</taxon>
        <taxon>Bacillati</taxon>
        <taxon>Bacillota</taxon>
        <taxon>Bacilli</taxon>
        <taxon>Bacillales</taxon>
        <taxon>Bacillaceae</taxon>
        <taxon>Lysinibacillus</taxon>
    </lineage>
</organism>
<evidence type="ECO:0000313" key="16">
    <source>
        <dbReference type="EMBL" id="SPT99680.1"/>
    </source>
</evidence>
<dbReference type="STRING" id="1421.A2J09_00545"/>
<dbReference type="Proteomes" id="UP000251431">
    <property type="component" value="Unassembled WGS sequence"/>
</dbReference>
<protein>
    <recommendedName>
        <fullName evidence="3">histidine kinase</fullName>
        <ecNumber evidence="3">2.7.13.3</ecNumber>
    </recommendedName>
</protein>
<evidence type="ECO:0000256" key="7">
    <source>
        <dbReference type="ARBA" id="ARBA00022692"/>
    </source>
</evidence>
<evidence type="ECO:0000256" key="1">
    <source>
        <dbReference type="ARBA" id="ARBA00000085"/>
    </source>
</evidence>
<evidence type="ECO:0000256" key="10">
    <source>
        <dbReference type="ARBA" id="ARBA00022840"/>
    </source>
</evidence>
<evidence type="ECO:0000256" key="9">
    <source>
        <dbReference type="ARBA" id="ARBA00022777"/>
    </source>
</evidence>
<dbReference type="GO" id="GO:0000155">
    <property type="term" value="F:phosphorelay sensor kinase activity"/>
    <property type="evidence" value="ECO:0007669"/>
    <property type="project" value="InterPro"/>
</dbReference>
<dbReference type="InterPro" id="IPR005467">
    <property type="entry name" value="His_kinase_dom"/>
</dbReference>
<dbReference type="RefSeq" id="WP_233436303.1">
    <property type="nucleotide sequence ID" value="NZ_CP137622.1"/>
</dbReference>
<evidence type="ECO:0000256" key="13">
    <source>
        <dbReference type="ARBA" id="ARBA00023136"/>
    </source>
</evidence>
<sequence>MTKISRINTKVGFTIFFKTLTLQARFAYYSSFLIFIIVILAGILFYMTISDALQTQIGNRALYLAETTASRGDVIEAFHTNNPSESLQKISKEIMLAAKATYVVIGDKNGIRYTHPIADRIGKSMVGDDNDRALINGESYISIANGSMGQSIRGKAPILDSNGSIIGVVSIGYLTSELDRLYFLYLDNIFYTMVIALGIGIIGSIFLSRNIKKQIFNLEPNEIASLLTEKNTLIESVREAIITVNQKGEITTLNNAAAKILHLTDSASIMGDNIEQHIPNTHLLNVLMKGEKQLDKLMIVNGHEIIVNRVPMKVNGKVVGAVASFRLQSEIEQMAIELSQVKQYTEALRAQTHEFNNVLYTISGLIQLNASDEALSIIHKEVQGHSSLTQFITKRVKDPFLNGLIIGFFNRARELKIKLIFDEDSYLETFPESIEKSLIISIMGNLLTNAFEEVEKNKERQPIIRLFIFDNGEEIIFEVEDSGQGFAQEKLDVLFSENISTKDSKHRGYGLRKVISSIHDLNGTLALEEGDLGGALFIVSISKRGTMIHEQY</sequence>
<dbReference type="Pfam" id="PF02518">
    <property type="entry name" value="HATPase_c"/>
    <property type="match status" value="1"/>
</dbReference>
<dbReference type="PROSITE" id="PS50109">
    <property type="entry name" value="HIS_KIN"/>
    <property type="match status" value="1"/>
</dbReference>
<reference evidence="16 17" key="1">
    <citation type="submission" date="2018-06" db="EMBL/GenBank/DDBJ databases">
        <authorList>
            <consortium name="Pathogen Informatics"/>
            <person name="Doyle S."/>
        </authorList>
    </citation>
    <scope>NUCLEOTIDE SEQUENCE [LARGE SCALE GENOMIC DNA]</scope>
    <source>
        <strain evidence="16 17">NCTC7582</strain>
    </source>
</reference>
<dbReference type="Gene3D" id="3.30.565.10">
    <property type="entry name" value="Histidine kinase-like ATPase, C-terminal domain"/>
    <property type="match status" value="1"/>
</dbReference>
<name>A0A2X0YB79_9BACI</name>
<keyword evidence="9 16" id="KW-0418">Kinase</keyword>
<dbReference type="InterPro" id="IPR033463">
    <property type="entry name" value="sCache_3"/>
</dbReference>
<feature type="domain" description="Histidine kinase" evidence="15">
    <location>
        <begin position="350"/>
        <end position="545"/>
    </location>
</feature>
<dbReference type="InterPro" id="IPR003594">
    <property type="entry name" value="HATPase_dom"/>
</dbReference>
<dbReference type="PANTHER" id="PTHR43547">
    <property type="entry name" value="TWO-COMPONENT HISTIDINE KINASE"/>
    <property type="match status" value="1"/>
</dbReference>
<dbReference type="Pfam" id="PF14689">
    <property type="entry name" value="SPOB_a"/>
    <property type="match status" value="1"/>
</dbReference>
<keyword evidence="7 14" id="KW-0812">Transmembrane</keyword>
<dbReference type="InterPro" id="IPR016120">
    <property type="entry name" value="Sig_transdc_His_kin_SpoOB"/>
</dbReference>
<dbReference type="GO" id="GO:0005886">
    <property type="term" value="C:plasma membrane"/>
    <property type="evidence" value="ECO:0007669"/>
    <property type="project" value="UniProtKB-SubCell"/>
</dbReference>
<comment type="subcellular location">
    <subcellularLocation>
        <location evidence="2">Cell membrane</location>
        <topology evidence="2">Multi-pass membrane protein</topology>
    </subcellularLocation>
</comment>
<gene>
    <name evidence="16" type="primary">dpiB</name>
    <name evidence="16" type="ORF">NCTC7582_02557</name>
</gene>
<evidence type="ECO:0000256" key="8">
    <source>
        <dbReference type="ARBA" id="ARBA00022741"/>
    </source>
</evidence>
<dbReference type="EMBL" id="UAQE01000001">
    <property type="protein sequence ID" value="SPT99680.1"/>
    <property type="molecule type" value="Genomic_DNA"/>
</dbReference>
<dbReference type="AlphaFoldDB" id="A0A2X0YB79"/>
<keyword evidence="11 14" id="KW-1133">Transmembrane helix</keyword>
<dbReference type="PANTHER" id="PTHR43547:SF3">
    <property type="entry name" value="SENSOR PROTEIN CITS"/>
    <property type="match status" value="1"/>
</dbReference>
<evidence type="ECO:0000256" key="11">
    <source>
        <dbReference type="ARBA" id="ARBA00022989"/>
    </source>
</evidence>
<evidence type="ECO:0000259" key="15">
    <source>
        <dbReference type="PROSITE" id="PS50109"/>
    </source>
</evidence>
<accession>A0A2X0YB79</accession>
<dbReference type="InterPro" id="IPR013767">
    <property type="entry name" value="PAS_fold"/>
</dbReference>
<dbReference type="Pfam" id="PF17203">
    <property type="entry name" value="sCache_3_2"/>
    <property type="match status" value="1"/>
</dbReference>
<dbReference type="SUPFAM" id="SSF103190">
    <property type="entry name" value="Sensory domain-like"/>
    <property type="match status" value="1"/>
</dbReference>
<evidence type="ECO:0000256" key="6">
    <source>
        <dbReference type="ARBA" id="ARBA00022679"/>
    </source>
</evidence>
<evidence type="ECO:0000313" key="17">
    <source>
        <dbReference type="Proteomes" id="UP000251431"/>
    </source>
</evidence>
<feature type="transmembrane region" description="Helical" evidence="14">
    <location>
        <begin position="26"/>
        <end position="47"/>
    </location>
</feature>
<dbReference type="FunFam" id="3.30.450.20:FF:000018">
    <property type="entry name" value="Sensor histidine kinase DcuS"/>
    <property type="match status" value="1"/>
</dbReference>
<feature type="transmembrane region" description="Helical" evidence="14">
    <location>
        <begin position="188"/>
        <end position="207"/>
    </location>
</feature>
<dbReference type="SUPFAM" id="SSF55890">
    <property type="entry name" value="Sporulation response regulatory protein Spo0B"/>
    <property type="match status" value="1"/>
</dbReference>
<evidence type="ECO:0000256" key="5">
    <source>
        <dbReference type="ARBA" id="ARBA00022553"/>
    </source>
</evidence>
<dbReference type="SUPFAM" id="SSF55874">
    <property type="entry name" value="ATPase domain of HSP90 chaperone/DNA topoisomerase II/histidine kinase"/>
    <property type="match status" value="1"/>
</dbReference>
<keyword evidence="8" id="KW-0547">Nucleotide-binding</keyword>
<dbReference type="InterPro" id="IPR039506">
    <property type="entry name" value="SPOB_a"/>
</dbReference>
<dbReference type="Gene3D" id="1.10.287.130">
    <property type="match status" value="1"/>
</dbReference>
<dbReference type="SMART" id="SM00387">
    <property type="entry name" value="HATPase_c"/>
    <property type="match status" value="1"/>
</dbReference>
<dbReference type="InterPro" id="IPR035965">
    <property type="entry name" value="PAS-like_dom_sf"/>
</dbReference>